<dbReference type="AlphaFoldDB" id="A0A9X3S1L6"/>
<accession>A0A9X3S1L6</accession>
<gene>
    <name evidence="4" type="ORF">OM076_19855</name>
</gene>
<reference evidence="4" key="1">
    <citation type="submission" date="2022-10" db="EMBL/GenBank/DDBJ databases">
        <title>The WGS of Solirubrobacter ginsenosidimutans DSM 21036.</title>
        <authorList>
            <person name="Jiang Z."/>
        </authorList>
    </citation>
    <scope>NUCLEOTIDE SEQUENCE</scope>
    <source>
        <strain evidence="4">DSM 21036</strain>
    </source>
</reference>
<feature type="domain" description="Phytase-like" evidence="3">
    <location>
        <begin position="393"/>
        <end position="699"/>
    </location>
</feature>
<dbReference type="Pfam" id="PF13449">
    <property type="entry name" value="Phytase-like"/>
    <property type="match status" value="2"/>
</dbReference>
<feature type="region of interest" description="Disordered" evidence="1">
    <location>
        <begin position="518"/>
        <end position="541"/>
    </location>
</feature>
<feature type="compositionally biased region" description="Polar residues" evidence="1">
    <location>
        <begin position="520"/>
        <end position="536"/>
    </location>
</feature>
<dbReference type="InterPro" id="IPR027372">
    <property type="entry name" value="Phytase-like_dom"/>
</dbReference>
<evidence type="ECO:0000256" key="2">
    <source>
        <dbReference type="SAM" id="SignalP"/>
    </source>
</evidence>
<feature type="signal peptide" evidence="2">
    <location>
        <begin position="1"/>
        <end position="22"/>
    </location>
</feature>
<dbReference type="SUPFAM" id="SSF101898">
    <property type="entry name" value="NHL repeat"/>
    <property type="match status" value="1"/>
</dbReference>
<sequence length="726" mass="78084">MHSNLTRLAAAAAALVSAAVVAAPAAADQPELLTPCSPNASLRSFTDQLNKTTFGGQSVGGLSALARTDGNQALALVDNQGATPARFFTLKLKTSNRGQLSAEATKVTTLKRPDGTTFTGQNLDGEGLVVEPDGTILASSETEPVIRRFDKNGNQLAQLSTPPRFGVAPNGQASTNLTFEGLTRSADGKTLYAGMEGPLSADGTSATGRARLRFIQYVKPKGGDFIPGKQFAYLADPAMNVTELAWVDDDTLLVLERGFDGTKFSSKVFQVFTDGATDVSGVAALNDSSPFLYKKLLLNVGDCPNGAALLDNIEGMSLGDDLGDGRRQVTLMSDDNFSAAEVTRLYDFSIKLTKEPVLELRATYPAAQLQPGPVSGAVGVDPNNGQIPPFNGQPIPGFSGALLEGPDRYLAMPDNGFGTKGNSRDFLLRVYKIRTSNATEKITVDGFLSLRDPDKKIPFDIVNQSTADRLLTGGDFDIEAMARDRKGDLWFGDEFGPFLIHTDATGKVLDAPFALAGAKSPSSPDLQPGETPTIQGSRGWEAVGSSKDGRFLYPVVEGYRTDDTVQTRRWIYEFSVDQKRYTGRKWAYRADDPSFQIGDMQSIGDGNQFLLIERDDFEGPAAKMKKVFRIDLDDSGGEGYVRKTEVLDLLRIRDPYGISLPIAPGDFGLGDPFSYPIQSLESIVPLDKNRLFVVNDNNYPDSNGRHPGKPDDIEAIVVRVAGGLDS</sequence>
<keyword evidence="5" id="KW-1185">Reference proteome</keyword>
<proteinExistence type="predicted"/>
<feature type="domain" description="Phytase-like" evidence="3">
    <location>
        <begin position="57"/>
        <end position="337"/>
    </location>
</feature>
<dbReference type="PANTHER" id="PTHR37957">
    <property type="entry name" value="BLR7070 PROTEIN"/>
    <property type="match status" value="1"/>
</dbReference>
<evidence type="ECO:0000313" key="5">
    <source>
        <dbReference type="Proteomes" id="UP001149140"/>
    </source>
</evidence>
<protein>
    <submittedName>
        <fullName evidence="4">Esterase-like activity of phytase family protein</fullName>
    </submittedName>
</protein>
<keyword evidence="2" id="KW-0732">Signal</keyword>
<comment type="caution">
    <text evidence="4">The sequence shown here is derived from an EMBL/GenBank/DDBJ whole genome shotgun (WGS) entry which is preliminary data.</text>
</comment>
<organism evidence="4 5">
    <name type="scientific">Solirubrobacter ginsenosidimutans</name>
    <dbReference type="NCBI Taxonomy" id="490573"/>
    <lineage>
        <taxon>Bacteria</taxon>
        <taxon>Bacillati</taxon>
        <taxon>Actinomycetota</taxon>
        <taxon>Thermoleophilia</taxon>
        <taxon>Solirubrobacterales</taxon>
        <taxon>Solirubrobacteraceae</taxon>
        <taxon>Solirubrobacter</taxon>
    </lineage>
</organism>
<dbReference type="Proteomes" id="UP001149140">
    <property type="component" value="Unassembled WGS sequence"/>
</dbReference>
<dbReference type="EMBL" id="JAPDOD010000019">
    <property type="protein sequence ID" value="MDA0162539.1"/>
    <property type="molecule type" value="Genomic_DNA"/>
</dbReference>
<evidence type="ECO:0000313" key="4">
    <source>
        <dbReference type="EMBL" id="MDA0162539.1"/>
    </source>
</evidence>
<name>A0A9X3S1L6_9ACTN</name>
<evidence type="ECO:0000256" key="1">
    <source>
        <dbReference type="SAM" id="MobiDB-lite"/>
    </source>
</evidence>
<evidence type="ECO:0000259" key="3">
    <source>
        <dbReference type="Pfam" id="PF13449"/>
    </source>
</evidence>
<dbReference type="PANTHER" id="PTHR37957:SF1">
    <property type="entry name" value="PHYTASE-LIKE DOMAIN-CONTAINING PROTEIN"/>
    <property type="match status" value="1"/>
</dbReference>
<feature type="chain" id="PRO_5040769204" evidence="2">
    <location>
        <begin position="23"/>
        <end position="726"/>
    </location>
</feature>
<dbReference type="RefSeq" id="WP_270041780.1">
    <property type="nucleotide sequence ID" value="NZ_JAPDOD010000019.1"/>
</dbReference>